<dbReference type="Gene3D" id="1.10.1370.10">
    <property type="entry name" value="Neurolysin, domain 3"/>
    <property type="match status" value="1"/>
</dbReference>
<dbReference type="InterPro" id="IPR024079">
    <property type="entry name" value="MetalloPept_cat_dom_sf"/>
</dbReference>
<reference evidence="13 14" key="1">
    <citation type="journal article" date="2019" name="Nat. Plants">
        <title>Stout camphor tree genome fills gaps in understanding of flowering plant genome evolution.</title>
        <authorList>
            <person name="Chaw S.M."/>
            <person name="Liu Y.C."/>
            <person name="Wu Y.W."/>
            <person name="Wang H.Y."/>
            <person name="Lin C.I."/>
            <person name="Wu C.S."/>
            <person name="Ke H.M."/>
            <person name="Chang L.Y."/>
            <person name="Hsu C.Y."/>
            <person name="Yang H.T."/>
            <person name="Sudianto E."/>
            <person name="Hsu M.H."/>
            <person name="Wu K.P."/>
            <person name="Wang L.N."/>
            <person name="Leebens-Mack J.H."/>
            <person name="Tsai I.J."/>
        </authorList>
    </citation>
    <scope>NUCLEOTIDE SEQUENCE [LARGE SCALE GENOMIC DNA]</scope>
    <source>
        <strain evidence="14">cv. Chaw 1501</strain>
        <tissue evidence="13">Young leaves</tissue>
    </source>
</reference>
<dbReference type="Proteomes" id="UP000283530">
    <property type="component" value="Unassembled WGS sequence"/>
</dbReference>
<evidence type="ECO:0000256" key="4">
    <source>
        <dbReference type="ARBA" id="ARBA00022490"/>
    </source>
</evidence>
<evidence type="ECO:0000256" key="5">
    <source>
        <dbReference type="ARBA" id="ARBA00022670"/>
    </source>
</evidence>
<comment type="similarity">
    <text evidence="3">Belongs to the phosphatase 2A regulatory subunit B56 family.</text>
</comment>
<dbReference type="PANTHER" id="PTHR10257">
    <property type="entry name" value="SERINE/THREONINE PROTEIN PHOSPHATASE 2A PP2A REGULATORY SUBUNIT B"/>
    <property type="match status" value="1"/>
</dbReference>
<organism evidence="13 14">
    <name type="scientific">Cinnamomum micranthum f. kanehirae</name>
    <dbReference type="NCBI Taxonomy" id="337451"/>
    <lineage>
        <taxon>Eukaryota</taxon>
        <taxon>Viridiplantae</taxon>
        <taxon>Streptophyta</taxon>
        <taxon>Embryophyta</taxon>
        <taxon>Tracheophyta</taxon>
        <taxon>Spermatophyta</taxon>
        <taxon>Magnoliopsida</taxon>
        <taxon>Magnoliidae</taxon>
        <taxon>Laurales</taxon>
        <taxon>Lauraceae</taxon>
        <taxon>Cinnamomum</taxon>
    </lineage>
</organism>
<keyword evidence="9 10" id="KW-0482">Metalloprotease</keyword>
<dbReference type="GO" id="GO:0000159">
    <property type="term" value="C:protein phosphatase type 2A complex"/>
    <property type="evidence" value="ECO:0007669"/>
    <property type="project" value="InterPro"/>
</dbReference>
<dbReference type="Pfam" id="PF01432">
    <property type="entry name" value="Peptidase_M3"/>
    <property type="match status" value="1"/>
</dbReference>
<evidence type="ECO:0000256" key="1">
    <source>
        <dbReference type="ARBA" id="ARBA00004496"/>
    </source>
</evidence>
<feature type="region of interest" description="Disordered" evidence="11">
    <location>
        <begin position="678"/>
        <end position="732"/>
    </location>
</feature>
<dbReference type="GO" id="GO:0004222">
    <property type="term" value="F:metalloendopeptidase activity"/>
    <property type="evidence" value="ECO:0007669"/>
    <property type="project" value="InterPro"/>
</dbReference>
<dbReference type="GO" id="GO:0006508">
    <property type="term" value="P:proteolysis"/>
    <property type="evidence" value="ECO:0007669"/>
    <property type="project" value="UniProtKB-KW"/>
</dbReference>
<dbReference type="GO" id="GO:0005737">
    <property type="term" value="C:cytoplasm"/>
    <property type="evidence" value="ECO:0007669"/>
    <property type="project" value="UniProtKB-SubCell"/>
</dbReference>
<keyword evidence="8 10" id="KW-0862">Zinc</keyword>
<dbReference type="PANTHER" id="PTHR10257:SF60">
    <property type="entry name" value="SERINE_THREONINE PROTEIN PHOSPHATASE 2A 55 KDA REGULATORY SUBUNIT B' DELTA ISOFORM"/>
    <property type="match status" value="1"/>
</dbReference>
<dbReference type="InterPro" id="IPR016024">
    <property type="entry name" value="ARM-type_fold"/>
</dbReference>
<dbReference type="Gene3D" id="1.20.1050.40">
    <property type="entry name" value="Endopeptidase. Chain P, domain 1"/>
    <property type="match status" value="1"/>
</dbReference>
<dbReference type="GO" id="GO:0007165">
    <property type="term" value="P:signal transduction"/>
    <property type="evidence" value="ECO:0007669"/>
    <property type="project" value="InterPro"/>
</dbReference>
<dbReference type="STRING" id="337451.A0A443N0M5"/>
<sequence>MAKEKRERKVIAFAGAAVAAALALNLLLTAINSHRNKKKKKNTKELPGLVVQVNLSPSEVLKLSDNVIAKSKAVHDAVASVPLNKATYMNVIQPLAELEAQQFPLVQSCAFQKMVSPFDDVRKASAEAERRIDAHLLMCSKREDVYRVVKAVAARGEWISPENKHYVQCLVRDFERNGMSLSLSKREEVERLRTEIDDLSMRYIQNLNEDDSVLYLSEFELVGLPQEFIKSLDRADNGKLKITLRSQHTAPILEHCKVGTTRKTVAVAQGQRCGKDNLHILESLIHLRHKLARLLGYSNYADYAVEPRMAKTPAKVFEFLEDVSIHLTEVAARELSMLNDLKKKEEGDSNFGVEDLLYYMRRAEERKLGLDLGAVKQYFPVSLVLSGIFQICQDLFGLRFVEIEEADVWHRDVRLFSALDSSNELLGYFYLDIYAREGKYGHTCVIALQNGCTYSNGARQMPVALLTSQFQKQADGNPGLLRFAEVVTLFHEFMHVVHHICNCASFARFSGLRGADDFVEIPGQLLENWCYERISLKMLSGFHQDITKPISEEMCELLKRKRDSFSGLRLKQEILLCLFDQIIHSSENVDMVELLKHLHPKVMLGIPLLEGSNPASCFPRLVVGYEATCYSHMWSEAFAADIFSSKFQDDIFNQHAGLQFKKKLVLSSPSSMFKQILGKLPRKPSKSAENRELGSSTSSYANASTVSSSSDPMSNRSGHPNNPAHPFLNSGRNSVTYGDKYPQIGNSKVNGSSATPAYEALPGFRDVPSSEKQNLFIKKLNLCCVVFDFTDPTKNLKEKEIKRQTLLELVDYVSSTNGKFTENIMQEITKMLSVNLFRTLTTPPRENKALEAFDLEEEEPLMDPAWPHLQIVYEFLLRFVASSETDAKLAKRYIDHSFVLRLLDLFDSEDPREREYLKTILHRIYGKFMVHRPFIRKAINNIFFRFIFETEKHNGIAEMLEILGSIINGFALPLKEEHKLFLVRALIPLHKPKCIAMYHQQLSYCIVQFVEKDCKLADTVIRGLLKYWPITNTSKEVLFLGELEETLEATQPAEFQRCMVPLFRQIASCLSSSHFQVAERALFLWNNDHIENLIKENRRVILPIIFPALEKNTRNHWNQAVKSLTYNVRNIFSELDPDLFEECLQKFQEDEAKGEEILSKRDSTWKRLEEMAASKAASNEAVLVSRTTS</sequence>
<name>A0A443N0M5_9MAGN</name>
<dbReference type="FunFam" id="1.20.1050.40:FF:000001">
    <property type="entry name" value="Thimet oligopeptidase 1"/>
    <property type="match status" value="1"/>
</dbReference>
<dbReference type="EMBL" id="QPKB01000001">
    <property type="protein sequence ID" value="RWR72083.1"/>
    <property type="molecule type" value="Genomic_DNA"/>
</dbReference>
<proteinExistence type="inferred from homology"/>
<dbReference type="FunFam" id="1.25.10.10:FF:000041">
    <property type="entry name" value="Serine/threonine protein phosphatase 2A regulatory subunit"/>
    <property type="match status" value="1"/>
</dbReference>
<evidence type="ECO:0000313" key="13">
    <source>
        <dbReference type="EMBL" id="RWR72083.1"/>
    </source>
</evidence>
<evidence type="ECO:0000313" key="14">
    <source>
        <dbReference type="Proteomes" id="UP000283530"/>
    </source>
</evidence>
<dbReference type="OrthoDB" id="534666at2759"/>
<dbReference type="GO" id="GO:0046872">
    <property type="term" value="F:metal ion binding"/>
    <property type="evidence" value="ECO:0007669"/>
    <property type="project" value="UniProtKB-UniRule"/>
</dbReference>
<dbReference type="CDD" id="cd06455">
    <property type="entry name" value="M3A_TOP"/>
    <property type="match status" value="1"/>
</dbReference>
<accession>A0A443N0M5</accession>
<evidence type="ECO:0000259" key="12">
    <source>
        <dbReference type="Pfam" id="PF01432"/>
    </source>
</evidence>
<dbReference type="Gene3D" id="1.25.10.10">
    <property type="entry name" value="Leucine-rich Repeat Variant"/>
    <property type="match status" value="1"/>
</dbReference>
<evidence type="ECO:0000256" key="9">
    <source>
        <dbReference type="ARBA" id="ARBA00023049"/>
    </source>
</evidence>
<evidence type="ECO:0000256" key="8">
    <source>
        <dbReference type="ARBA" id="ARBA00022833"/>
    </source>
</evidence>
<gene>
    <name evidence="13" type="ORF">CKAN_00027800</name>
</gene>
<comment type="caution">
    <text evidence="13">The sequence shown here is derived from an EMBL/GenBank/DDBJ whole genome shotgun (WGS) entry which is preliminary data.</text>
</comment>
<dbReference type="InterPro" id="IPR024080">
    <property type="entry name" value="Neurolysin/TOP_N"/>
</dbReference>
<dbReference type="AlphaFoldDB" id="A0A443N0M5"/>
<dbReference type="InterPro" id="IPR024077">
    <property type="entry name" value="Neurolysin/TOP_dom2"/>
</dbReference>
<evidence type="ECO:0000256" key="7">
    <source>
        <dbReference type="ARBA" id="ARBA00022801"/>
    </source>
</evidence>
<keyword evidence="14" id="KW-1185">Reference proteome</keyword>
<comment type="subcellular location">
    <subcellularLocation>
        <location evidence="1">Cytoplasm</location>
    </subcellularLocation>
</comment>
<dbReference type="GO" id="GO:0019888">
    <property type="term" value="F:protein phosphatase regulator activity"/>
    <property type="evidence" value="ECO:0007669"/>
    <property type="project" value="InterPro"/>
</dbReference>
<dbReference type="InterPro" id="IPR001567">
    <property type="entry name" value="Pept_M3A_M3B_dom"/>
</dbReference>
<protein>
    <submittedName>
        <fullName evidence="13">Putative thimet oligopeptidase isoform X2</fullName>
    </submittedName>
</protein>
<evidence type="ECO:0000256" key="10">
    <source>
        <dbReference type="RuleBase" id="RU003435"/>
    </source>
</evidence>
<feature type="compositionally biased region" description="Polar residues" evidence="11">
    <location>
        <begin position="711"/>
        <end position="720"/>
    </location>
</feature>
<keyword evidence="6 10" id="KW-0479">Metal-binding</keyword>
<feature type="compositionally biased region" description="Low complexity" evidence="11">
    <location>
        <begin position="695"/>
        <end position="710"/>
    </location>
</feature>
<evidence type="ECO:0000256" key="2">
    <source>
        <dbReference type="ARBA" id="ARBA00006040"/>
    </source>
</evidence>
<keyword evidence="4" id="KW-0963">Cytoplasm</keyword>
<dbReference type="FunFam" id="3.40.390.10:FF:000032">
    <property type="entry name" value="Probable thimet oligopeptidase"/>
    <property type="match status" value="1"/>
</dbReference>
<dbReference type="SUPFAM" id="SSF55486">
    <property type="entry name" value="Metalloproteases ('zincins'), catalytic domain"/>
    <property type="match status" value="1"/>
</dbReference>
<evidence type="ECO:0000256" key="6">
    <source>
        <dbReference type="ARBA" id="ARBA00022723"/>
    </source>
</evidence>
<keyword evidence="7 10" id="KW-0378">Hydrolase</keyword>
<dbReference type="InterPro" id="IPR002554">
    <property type="entry name" value="PP2A_B56"/>
</dbReference>
<keyword evidence="5 10" id="KW-0645">Protease</keyword>
<dbReference type="SUPFAM" id="SSF48371">
    <property type="entry name" value="ARM repeat"/>
    <property type="match status" value="1"/>
</dbReference>
<evidence type="ECO:0000256" key="3">
    <source>
        <dbReference type="ARBA" id="ARBA00009745"/>
    </source>
</evidence>
<feature type="domain" description="Peptidase M3A/M3B catalytic" evidence="12">
    <location>
        <begin position="253"/>
        <end position="673"/>
    </location>
</feature>
<evidence type="ECO:0000256" key="11">
    <source>
        <dbReference type="SAM" id="MobiDB-lite"/>
    </source>
</evidence>
<comment type="cofactor">
    <cofactor evidence="10">
        <name>Zn(2+)</name>
        <dbReference type="ChEBI" id="CHEBI:29105"/>
    </cofactor>
    <text evidence="10">Binds 1 zinc ion.</text>
</comment>
<comment type="similarity">
    <text evidence="2 10">Belongs to the peptidase M3 family.</text>
</comment>
<dbReference type="Pfam" id="PF01603">
    <property type="entry name" value="B56"/>
    <property type="match status" value="1"/>
</dbReference>
<dbReference type="Gene3D" id="3.40.390.10">
    <property type="entry name" value="Collagenase (Catalytic Domain)"/>
    <property type="match status" value="1"/>
</dbReference>
<dbReference type="InterPro" id="IPR011989">
    <property type="entry name" value="ARM-like"/>
</dbReference>